<dbReference type="RefSeq" id="WP_089714157.1">
    <property type="nucleotide sequence ID" value="NZ_FOBC01000015.1"/>
</dbReference>
<evidence type="ECO:0000313" key="13">
    <source>
        <dbReference type="Proteomes" id="UP000198807"/>
    </source>
</evidence>
<dbReference type="Pfam" id="PF02050">
    <property type="entry name" value="FliJ"/>
    <property type="match status" value="1"/>
</dbReference>
<feature type="compositionally biased region" description="Basic and acidic residues" evidence="11">
    <location>
        <begin position="115"/>
        <end position="133"/>
    </location>
</feature>
<dbReference type="InterPro" id="IPR012823">
    <property type="entry name" value="Flagell_FliJ"/>
</dbReference>
<organism evidence="12 13">
    <name type="scientific">Halomonas daqiaonensis</name>
    <dbReference type="NCBI Taxonomy" id="650850"/>
    <lineage>
        <taxon>Bacteria</taxon>
        <taxon>Pseudomonadati</taxon>
        <taxon>Pseudomonadota</taxon>
        <taxon>Gammaproteobacteria</taxon>
        <taxon>Oceanospirillales</taxon>
        <taxon>Halomonadaceae</taxon>
        <taxon>Halomonas</taxon>
    </lineage>
</organism>
<keyword evidence="10" id="KW-1006">Bacterial flagellum protein export</keyword>
<keyword evidence="9" id="KW-0472">Membrane</keyword>
<keyword evidence="12" id="KW-0282">Flagellum</keyword>
<keyword evidence="13" id="KW-1185">Reference proteome</keyword>
<dbReference type="PANTHER" id="PTHR38786">
    <property type="entry name" value="FLAGELLAR FLIJ PROTEIN"/>
    <property type="match status" value="1"/>
</dbReference>
<keyword evidence="5" id="KW-1003">Cell membrane</keyword>
<dbReference type="EMBL" id="FOBC01000015">
    <property type="protein sequence ID" value="SEL74037.1"/>
    <property type="molecule type" value="Genomic_DNA"/>
</dbReference>
<protein>
    <recommendedName>
        <fullName evidence="3">Flagellar FliJ protein</fullName>
    </recommendedName>
</protein>
<dbReference type="Gene3D" id="1.10.287.1700">
    <property type="match status" value="1"/>
</dbReference>
<dbReference type="PANTHER" id="PTHR38786:SF1">
    <property type="entry name" value="FLAGELLAR FLIJ PROTEIN"/>
    <property type="match status" value="1"/>
</dbReference>
<keyword evidence="8" id="KW-0653">Protein transport</keyword>
<evidence type="ECO:0000313" key="12">
    <source>
        <dbReference type="EMBL" id="SEL74037.1"/>
    </source>
</evidence>
<dbReference type="InterPro" id="IPR053716">
    <property type="entry name" value="Flag_assembly_chemotaxis_eff"/>
</dbReference>
<evidence type="ECO:0000256" key="10">
    <source>
        <dbReference type="ARBA" id="ARBA00023225"/>
    </source>
</evidence>
<evidence type="ECO:0000256" key="4">
    <source>
        <dbReference type="ARBA" id="ARBA00022448"/>
    </source>
</evidence>
<dbReference type="NCBIfam" id="TIGR02473">
    <property type="entry name" value="flagell_FliJ"/>
    <property type="match status" value="1"/>
</dbReference>
<keyword evidence="12" id="KW-0969">Cilium</keyword>
<dbReference type="GO" id="GO:0005886">
    <property type="term" value="C:plasma membrane"/>
    <property type="evidence" value="ECO:0007669"/>
    <property type="project" value="UniProtKB-SubCell"/>
</dbReference>
<dbReference type="GO" id="GO:0071973">
    <property type="term" value="P:bacterial-type flagellum-dependent cell motility"/>
    <property type="evidence" value="ECO:0007669"/>
    <property type="project" value="InterPro"/>
</dbReference>
<sequence>MSRNSTPLDTLVELARDARDQAGQNLAGEQRTSSQVSQQLESLYYYRQEYAEKLNTAMRDGIDPATMHNYQQFLASLDDALVRARQALAAQQERVEKTRQQWQQQQQRLSSYDTLTERRDAARRRDEQRREQNVSDDLVNNRLVRQRSSQGEH</sequence>
<dbReference type="AlphaFoldDB" id="A0A1H7SRA3"/>
<dbReference type="GO" id="GO:0003774">
    <property type="term" value="F:cytoskeletal motor activity"/>
    <property type="evidence" value="ECO:0007669"/>
    <property type="project" value="InterPro"/>
</dbReference>
<evidence type="ECO:0000256" key="2">
    <source>
        <dbReference type="ARBA" id="ARBA00010004"/>
    </source>
</evidence>
<keyword evidence="4" id="KW-0813">Transport</keyword>
<dbReference type="PRINTS" id="PR01004">
    <property type="entry name" value="FLGFLIJ"/>
</dbReference>
<dbReference type="PIRSF" id="PIRSF019404">
    <property type="entry name" value="FliJ"/>
    <property type="match status" value="1"/>
</dbReference>
<dbReference type="GO" id="GO:0006935">
    <property type="term" value="P:chemotaxis"/>
    <property type="evidence" value="ECO:0007669"/>
    <property type="project" value="UniProtKB-KW"/>
</dbReference>
<dbReference type="Proteomes" id="UP000198807">
    <property type="component" value="Unassembled WGS sequence"/>
</dbReference>
<keyword evidence="12" id="KW-0966">Cell projection</keyword>
<dbReference type="InterPro" id="IPR052570">
    <property type="entry name" value="FliJ"/>
</dbReference>
<keyword evidence="7" id="KW-1005">Bacterial flagellum biogenesis</keyword>
<proteinExistence type="inferred from homology"/>
<evidence type="ECO:0000256" key="7">
    <source>
        <dbReference type="ARBA" id="ARBA00022795"/>
    </source>
</evidence>
<dbReference type="OrthoDB" id="6465096at2"/>
<evidence type="ECO:0000256" key="9">
    <source>
        <dbReference type="ARBA" id="ARBA00023136"/>
    </source>
</evidence>
<dbReference type="GO" id="GO:0015031">
    <property type="term" value="P:protein transport"/>
    <property type="evidence" value="ECO:0007669"/>
    <property type="project" value="UniProtKB-KW"/>
</dbReference>
<feature type="region of interest" description="Disordered" evidence="11">
    <location>
        <begin position="92"/>
        <end position="153"/>
    </location>
</feature>
<evidence type="ECO:0000256" key="3">
    <source>
        <dbReference type="ARBA" id="ARBA00020392"/>
    </source>
</evidence>
<evidence type="ECO:0000256" key="1">
    <source>
        <dbReference type="ARBA" id="ARBA00004413"/>
    </source>
</evidence>
<evidence type="ECO:0000256" key="6">
    <source>
        <dbReference type="ARBA" id="ARBA00022500"/>
    </source>
</evidence>
<comment type="subcellular location">
    <subcellularLocation>
        <location evidence="1">Cell membrane</location>
        <topology evidence="1">Peripheral membrane protein</topology>
        <orientation evidence="1">Cytoplasmic side</orientation>
    </subcellularLocation>
</comment>
<accession>A0A1H7SRA3</accession>
<evidence type="ECO:0000256" key="5">
    <source>
        <dbReference type="ARBA" id="ARBA00022475"/>
    </source>
</evidence>
<evidence type="ECO:0000256" key="8">
    <source>
        <dbReference type="ARBA" id="ARBA00022927"/>
    </source>
</evidence>
<dbReference type="GO" id="GO:0009288">
    <property type="term" value="C:bacterial-type flagellum"/>
    <property type="evidence" value="ECO:0007669"/>
    <property type="project" value="InterPro"/>
</dbReference>
<reference evidence="13" key="1">
    <citation type="submission" date="2016-10" db="EMBL/GenBank/DDBJ databases">
        <authorList>
            <person name="Varghese N."/>
            <person name="Submissions S."/>
        </authorList>
    </citation>
    <scope>NUCLEOTIDE SEQUENCE [LARGE SCALE GENOMIC DNA]</scope>
    <source>
        <strain evidence="13">CGMCC 1.9150</strain>
    </source>
</reference>
<comment type="similarity">
    <text evidence="2">Belongs to the FliJ family.</text>
</comment>
<name>A0A1H7SRA3_9GAMM</name>
<gene>
    <name evidence="12" type="ORF">SAMN04488129_11527</name>
</gene>
<dbReference type="GO" id="GO:0044781">
    <property type="term" value="P:bacterial-type flagellum organization"/>
    <property type="evidence" value="ECO:0007669"/>
    <property type="project" value="UniProtKB-KW"/>
</dbReference>
<evidence type="ECO:0000256" key="11">
    <source>
        <dbReference type="SAM" id="MobiDB-lite"/>
    </source>
</evidence>
<dbReference type="InterPro" id="IPR018006">
    <property type="entry name" value="Flag_FliJ_proteobac"/>
</dbReference>
<keyword evidence="6" id="KW-0145">Chemotaxis</keyword>
<dbReference type="STRING" id="650850.SAMN04488129_11527"/>